<dbReference type="EMBL" id="FPCJ01000001">
    <property type="protein sequence ID" value="SFV31105.1"/>
    <property type="molecule type" value="Genomic_DNA"/>
</dbReference>
<dbReference type="RefSeq" id="WP_092458525.1">
    <property type="nucleotide sequence ID" value="NZ_FPCJ01000001.1"/>
</dbReference>
<dbReference type="Proteomes" id="UP000199537">
    <property type="component" value="Unassembled WGS sequence"/>
</dbReference>
<evidence type="ECO:0008006" key="3">
    <source>
        <dbReference type="Google" id="ProtNLM"/>
    </source>
</evidence>
<dbReference type="OrthoDB" id="1121837at2"/>
<evidence type="ECO:0000313" key="1">
    <source>
        <dbReference type="EMBL" id="SFV31105.1"/>
    </source>
</evidence>
<accession>A0A1I7N8W7</accession>
<organism evidence="1 2">
    <name type="scientific">Thermoflavifilum thermophilum</name>
    <dbReference type="NCBI Taxonomy" id="1393122"/>
    <lineage>
        <taxon>Bacteria</taxon>
        <taxon>Pseudomonadati</taxon>
        <taxon>Bacteroidota</taxon>
        <taxon>Chitinophagia</taxon>
        <taxon>Chitinophagales</taxon>
        <taxon>Chitinophagaceae</taxon>
        <taxon>Thermoflavifilum</taxon>
    </lineage>
</organism>
<reference evidence="2" key="1">
    <citation type="submission" date="2016-10" db="EMBL/GenBank/DDBJ databases">
        <authorList>
            <person name="Varghese N."/>
            <person name="Submissions S."/>
        </authorList>
    </citation>
    <scope>NUCLEOTIDE SEQUENCE [LARGE SCALE GENOMIC DNA]</scope>
    <source>
        <strain evidence="2">DSM 14807</strain>
    </source>
</reference>
<keyword evidence="2" id="KW-1185">Reference proteome</keyword>
<name>A0A1I7N8W7_9BACT</name>
<dbReference type="AlphaFoldDB" id="A0A1I7N8W7"/>
<evidence type="ECO:0000313" key="2">
    <source>
        <dbReference type="Proteomes" id="UP000199537"/>
    </source>
</evidence>
<dbReference type="InterPro" id="IPR025563">
    <property type="entry name" value="DUF4286"/>
</dbReference>
<sequence>MIICNITWNVSTEALERWQNWLRHSWMPVLQQRDVRQLHFCRLLHQPDEGFTFTQQMGVQNMEAYQKLMQRLQPELQEMAQLLGTSVVYFQTVMEEISL</sequence>
<proteinExistence type="predicted"/>
<dbReference type="STRING" id="1393122.SAMN05660895_0981"/>
<dbReference type="Pfam" id="PF14114">
    <property type="entry name" value="DUF4286"/>
    <property type="match status" value="1"/>
</dbReference>
<gene>
    <name evidence="1" type="ORF">SAMN05660895_0981</name>
</gene>
<protein>
    <recommendedName>
        <fullName evidence="3">DUF4286 domain-containing protein</fullName>
    </recommendedName>
</protein>